<name>A0AAE9JKC8_CAEBR</name>
<dbReference type="Proteomes" id="UP000829354">
    <property type="component" value="Chromosome V"/>
</dbReference>
<evidence type="ECO:0000313" key="3">
    <source>
        <dbReference type="EMBL" id="UMM32091.1"/>
    </source>
</evidence>
<dbReference type="EMBL" id="CP092624">
    <property type="protein sequence ID" value="UMM32091.1"/>
    <property type="molecule type" value="Genomic_DNA"/>
</dbReference>
<feature type="compositionally biased region" description="Polar residues" evidence="2">
    <location>
        <begin position="265"/>
        <end position="276"/>
    </location>
</feature>
<feature type="coiled-coil region" evidence="1">
    <location>
        <begin position="525"/>
        <end position="572"/>
    </location>
</feature>
<dbReference type="PANTHER" id="PTHR21566:SF2">
    <property type="entry name" value="CILIA- AND FLAGELLA-ASSOCIATED PROTEIN 251-LIKE-RELATED"/>
    <property type="match status" value="1"/>
</dbReference>
<sequence>MVVYLDLTEKTIDCFNECARKGSFAKFVDENQKFIRTLSDNLKKVKFAAGETISDMVSQNCKFYFDYLIKWNPRDPPTVVPGTTLLQRYTPCFVNDLKQAISTRNWDKFYSEYYPIADFIINEARKQGVLDFQIQKGSGSFESFHERDFVVTNMQRNTDDGIRDHHNTPVETKNSKEMILKVKENPKSHQSGNNHYIHYSGNDGQTHIDNRHTTSPLFHTRCSDHSTNGLHGSKKSDYHNRSENSPGIPLRNMPISEQPPVDQLPKSSHQRTSSTPYVKLPPLQNSSLHDRYKDPTLNSTHPNQHVHNTTKTTRTSQIHRPAQVPLPNVPKQNPQGRYFTPTRILDSEHTMIPSEHKLGFSADDGLQNREFQGTRELLFPYKDTSSSNAPHNQHVHNTTITNRTSHFGRNAREPVQDVTKQNPQERCSGQSPFNTFGQYSQHTMIQSEYKPGFSAADALRSMEPEMTLNGTLESLSPAYNANQAILNYQEDIATLISQNTPPIYESLNNSLSSREISLCRDSPMLDNVSFDIELAKQNLRNAQELEAKREERKKKQKEFDEELKTLKEESKQRFQMLLKCIMLKLRFEEQEQHWMDWIAGCRHSIASFFNRWYDFYDDVEKSHRGFRRPEMVDLYELQRDTGHFLNSIMVTFNVMECDFEHMKRIGSAHQDTLFVKVLMKCIADIAHELIRIYNFTQSLGTDQSKFLELQSMMARVNPNKILSTDQLRSICRTANPSDYQYVSFPDVDRNLNFREL</sequence>
<proteinExistence type="predicted"/>
<organism evidence="3 4">
    <name type="scientific">Caenorhabditis briggsae</name>
    <dbReference type="NCBI Taxonomy" id="6238"/>
    <lineage>
        <taxon>Eukaryota</taxon>
        <taxon>Metazoa</taxon>
        <taxon>Ecdysozoa</taxon>
        <taxon>Nematoda</taxon>
        <taxon>Chromadorea</taxon>
        <taxon>Rhabditida</taxon>
        <taxon>Rhabditina</taxon>
        <taxon>Rhabditomorpha</taxon>
        <taxon>Rhabditoidea</taxon>
        <taxon>Rhabditidae</taxon>
        <taxon>Peloderinae</taxon>
        <taxon>Caenorhabditis</taxon>
    </lineage>
</organism>
<feature type="compositionally biased region" description="Polar residues" evidence="2">
    <location>
        <begin position="296"/>
        <end position="318"/>
    </location>
</feature>
<protein>
    <submittedName>
        <fullName evidence="3">Uncharacterized protein</fullName>
    </submittedName>
</protein>
<dbReference type="PANTHER" id="PTHR21566">
    <property type="entry name" value="CILIA- AND FLAGELLA-ASSOCIATED PROTEIN 251-LIKE-RELATED-RELATED"/>
    <property type="match status" value="1"/>
</dbReference>
<reference evidence="3 4" key="1">
    <citation type="submission" date="2022-04" db="EMBL/GenBank/DDBJ databases">
        <title>Chromosome-level reference genomes for two strains of Caenorhabditis briggsae: an improved platform for comparative genomics.</title>
        <authorList>
            <person name="Stevens L."/>
            <person name="Andersen E."/>
        </authorList>
    </citation>
    <scope>NUCLEOTIDE SEQUENCE [LARGE SCALE GENOMIC DNA]</scope>
    <source>
        <strain evidence="3">VX34</strain>
        <tissue evidence="3">Whole-organism</tissue>
    </source>
</reference>
<dbReference type="AlphaFoldDB" id="A0AAE9JKC8"/>
<evidence type="ECO:0000256" key="1">
    <source>
        <dbReference type="SAM" id="Coils"/>
    </source>
</evidence>
<keyword evidence="4" id="KW-1185">Reference proteome</keyword>
<dbReference type="InterPro" id="IPR007883">
    <property type="entry name" value="DUF713"/>
</dbReference>
<accession>A0AAE9JKC8</accession>
<feature type="region of interest" description="Disordered" evidence="2">
    <location>
        <begin position="185"/>
        <end position="337"/>
    </location>
</feature>
<keyword evidence="1" id="KW-0175">Coiled coil</keyword>
<gene>
    <name evidence="3" type="ORF">L5515_006019</name>
</gene>
<evidence type="ECO:0000313" key="4">
    <source>
        <dbReference type="Proteomes" id="UP000829354"/>
    </source>
</evidence>
<evidence type="ECO:0000256" key="2">
    <source>
        <dbReference type="SAM" id="MobiDB-lite"/>
    </source>
</evidence>
<dbReference type="Pfam" id="PF05218">
    <property type="entry name" value="DUF713"/>
    <property type="match status" value="1"/>
</dbReference>